<name>A0A6A5XBR6_9PLEO</name>
<dbReference type="EMBL" id="ML978077">
    <property type="protein sequence ID" value="KAF2010247.1"/>
    <property type="molecule type" value="Genomic_DNA"/>
</dbReference>
<dbReference type="GeneID" id="54291978"/>
<accession>A0A6A5XBR6</accession>
<feature type="region of interest" description="Disordered" evidence="1">
    <location>
        <begin position="33"/>
        <end position="63"/>
    </location>
</feature>
<evidence type="ECO:0000313" key="2">
    <source>
        <dbReference type="EMBL" id="KAF2010247.1"/>
    </source>
</evidence>
<reference evidence="2" key="1">
    <citation type="journal article" date="2020" name="Stud. Mycol.">
        <title>101 Dothideomycetes genomes: a test case for predicting lifestyles and emergence of pathogens.</title>
        <authorList>
            <person name="Haridas S."/>
            <person name="Albert R."/>
            <person name="Binder M."/>
            <person name="Bloem J."/>
            <person name="Labutti K."/>
            <person name="Salamov A."/>
            <person name="Andreopoulos B."/>
            <person name="Baker S."/>
            <person name="Barry K."/>
            <person name="Bills G."/>
            <person name="Bluhm B."/>
            <person name="Cannon C."/>
            <person name="Castanera R."/>
            <person name="Culley D."/>
            <person name="Daum C."/>
            <person name="Ezra D."/>
            <person name="Gonzalez J."/>
            <person name="Henrissat B."/>
            <person name="Kuo A."/>
            <person name="Liang C."/>
            <person name="Lipzen A."/>
            <person name="Lutzoni F."/>
            <person name="Magnuson J."/>
            <person name="Mondo S."/>
            <person name="Nolan M."/>
            <person name="Ohm R."/>
            <person name="Pangilinan J."/>
            <person name="Park H.-J."/>
            <person name="Ramirez L."/>
            <person name="Alfaro M."/>
            <person name="Sun H."/>
            <person name="Tritt A."/>
            <person name="Yoshinaga Y."/>
            <person name="Zwiers L.-H."/>
            <person name="Turgeon B."/>
            <person name="Goodwin S."/>
            <person name="Spatafora J."/>
            <person name="Crous P."/>
            <person name="Grigoriev I."/>
        </authorList>
    </citation>
    <scope>NUCLEOTIDE SEQUENCE</scope>
    <source>
        <strain evidence="2">CBS 175.79</strain>
    </source>
</reference>
<evidence type="ECO:0000313" key="3">
    <source>
        <dbReference type="Proteomes" id="UP000799778"/>
    </source>
</evidence>
<sequence>MARLWIELVGLVCEIIRTVLEYLTFVRETAPAPEEARPDPAAAPAAAPAAPQTPENPPPIQPVAGRLTPAYPHGYKGVSPRSCRWWSLYLITTFYTLFLDQNSRALDASEAGSPPARLTNSAPFRVHHPAWVHGGRCFEPCSSSCWQRLPFLIFSFVLTLSSCESCCAPFCYGVFLPSFPFSLVLLKIILRDVLYLEYNPIHPIVSALVHTRM</sequence>
<keyword evidence="3" id="KW-1185">Reference proteome</keyword>
<evidence type="ECO:0000256" key="1">
    <source>
        <dbReference type="SAM" id="MobiDB-lite"/>
    </source>
</evidence>
<dbReference type="AlphaFoldDB" id="A0A6A5XBR6"/>
<protein>
    <submittedName>
        <fullName evidence="2">Uncharacterized protein</fullName>
    </submittedName>
</protein>
<organism evidence="2 3">
    <name type="scientific">Aaosphaeria arxii CBS 175.79</name>
    <dbReference type="NCBI Taxonomy" id="1450172"/>
    <lineage>
        <taxon>Eukaryota</taxon>
        <taxon>Fungi</taxon>
        <taxon>Dikarya</taxon>
        <taxon>Ascomycota</taxon>
        <taxon>Pezizomycotina</taxon>
        <taxon>Dothideomycetes</taxon>
        <taxon>Pleosporomycetidae</taxon>
        <taxon>Pleosporales</taxon>
        <taxon>Pleosporales incertae sedis</taxon>
        <taxon>Aaosphaeria</taxon>
    </lineage>
</organism>
<feature type="compositionally biased region" description="Low complexity" evidence="1">
    <location>
        <begin position="39"/>
        <end position="53"/>
    </location>
</feature>
<gene>
    <name evidence="2" type="ORF">BU24DRAFT_73535</name>
</gene>
<proteinExistence type="predicted"/>
<dbReference type="RefSeq" id="XP_033378586.1">
    <property type="nucleotide sequence ID" value="XM_033534581.1"/>
</dbReference>
<dbReference type="Proteomes" id="UP000799778">
    <property type="component" value="Unassembled WGS sequence"/>
</dbReference>